<keyword evidence="3" id="KW-1185">Reference proteome</keyword>
<protein>
    <recommendedName>
        <fullName evidence="4">LamG domain-containing protein</fullName>
    </recommendedName>
</protein>
<name>A0ABW4TMG4_9ACTN</name>
<dbReference type="Proteomes" id="UP001597351">
    <property type="component" value="Unassembled WGS sequence"/>
</dbReference>
<evidence type="ECO:0008006" key="4">
    <source>
        <dbReference type="Google" id="ProtNLM"/>
    </source>
</evidence>
<evidence type="ECO:0000313" key="2">
    <source>
        <dbReference type="EMBL" id="MFD1947088.1"/>
    </source>
</evidence>
<proteinExistence type="predicted"/>
<accession>A0ABW4TMG4</accession>
<dbReference type="RefSeq" id="WP_343917857.1">
    <property type="nucleotide sequence ID" value="NZ_BAAAJT010000002.1"/>
</dbReference>
<comment type="caution">
    <text evidence="2">The sequence shown here is derived from an EMBL/GenBank/DDBJ whole genome shotgun (WGS) entry which is preliminary data.</text>
</comment>
<gene>
    <name evidence="2" type="ORF">ACFSDE_09815</name>
</gene>
<evidence type="ECO:0000256" key="1">
    <source>
        <dbReference type="SAM" id="SignalP"/>
    </source>
</evidence>
<sequence>MRRWTTLAVVVGLLLATGGASSADPALLETWTYAPLTQQLVVPDGGSPFSITGGRTSWTLLGAPAVRFSRAPSLAVQTSDTFVAPGSADFTYSAVMSVDEVRARSSANVFQYGRYGTQQIKLQLTATGKAQCVLRGTGGRVKVTSRAPSLDDGGRQHTFACWRSGGTVGVTLDSQTTAKAFALGSVVPTGRATAGNKSLTGDASDQLFGKIWSVSVSVG</sequence>
<keyword evidence="1" id="KW-0732">Signal</keyword>
<organism evidence="2 3">
    <name type="scientific">Nocardioides aestuarii</name>
    <dbReference type="NCBI Taxonomy" id="252231"/>
    <lineage>
        <taxon>Bacteria</taxon>
        <taxon>Bacillati</taxon>
        <taxon>Actinomycetota</taxon>
        <taxon>Actinomycetes</taxon>
        <taxon>Propionibacteriales</taxon>
        <taxon>Nocardioidaceae</taxon>
        <taxon>Nocardioides</taxon>
    </lineage>
</organism>
<dbReference type="Gene3D" id="2.60.120.200">
    <property type="match status" value="1"/>
</dbReference>
<evidence type="ECO:0000313" key="3">
    <source>
        <dbReference type="Proteomes" id="UP001597351"/>
    </source>
</evidence>
<reference evidence="3" key="1">
    <citation type="journal article" date="2019" name="Int. J. Syst. Evol. Microbiol.">
        <title>The Global Catalogue of Microorganisms (GCM) 10K type strain sequencing project: providing services to taxonomists for standard genome sequencing and annotation.</title>
        <authorList>
            <consortium name="The Broad Institute Genomics Platform"/>
            <consortium name="The Broad Institute Genome Sequencing Center for Infectious Disease"/>
            <person name="Wu L."/>
            <person name="Ma J."/>
        </authorList>
    </citation>
    <scope>NUCLEOTIDE SEQUENCE [LARGE SCALE GENOMIC DNA]</scope>
    <source>
        <strain evidence="3">CGMCC 1.12477</strain>
    </source>
</reference>
<dbReference type="EMBL" id="JBHUGD010000003">
    <property type="protein sequence ID" value="MFD1947088.1"/>
    <property type="molecule type" value="Genomic_DNA"/>
</dbReference>
<feature type="signal peptide" evidence="1">
    <location>
        <begin position="1"/>
        <end position="22"/>
    </location>
</feature>
<feature type="chain" id="PRO_5045340007" description="LamG domain-containing protein" evidence="1">
    <location>
        <begin position="23"/>
        <end position="219"/>
    </location>
</feature>